<name>A0A8A9Y333_9HYME</name>
<dbReference type="InterPro" id="IPR000298">
    <property type="entry name" value="Cyt_c_oxidase-like_su3"/>
</dbReference>
<evidence type="ECO:0000313" key="11">
    <source>
        <dbReference type="EMBL" id="QTT79708.1"/>
    </source>
</evidence>
<evidence type="ECO:0000256" key="1">
    <source>
        <dbReference type="ARBA" id="ARBA00004141"/>
    </source>
</evidence>
<comment type="similarity">
    <text evidence="2 8">Belongs to the cytochrome c oxidase subunit 3 family.</text>
</comment>
<keyword evidence="4 8" id="KW-0812">Transmembrane</keyword>
<feature type="transmembrane region" description="Helical" evidence="9">
    <location>
        <begin position="44"/>
        <end position="62"/>
    </location>
</feature>
<evidence type="ECO:0000256" key="4">
    <source>
        <dbReference type="ARBA" id="ARBA00022692"/>
    </source>
</evidence>
<dbReference type="FunFam" id="1.20.120.80:FF:000002">
    <property type="entry name" value="Cytochrome c oxidase subunit 3"/>
    <property type="match status" value="1"/>
</dbReference>
<organism evidence="11">
    <name type="scientific">Platyscapa corneri</name>
    <dbReference type="NCBI Taxonomy" id="130029"/>
    <lineage>
        <taxon>Eukaryota</taxon>
        <taxon>Metazoa</taxon>
        <taxon>Ecdysozoa</taxon>
        <taxon>Arthropoda</taxon>
        <taxon>Hexapoda</taxon>
        <taxon>Insecta</taxon>
        <taxon>Pterygota</taxon>
        <taxon>Neoptera</taxon>
        <taxon>Endopterygota</taxon>
        <taxon>Hymenoptera</taxon>
        <taxon>Apocrita</taxon>
        <taxon>Proctotrupomorpha</taxon>
        <taxon>Chalcidoidea</taxon>
        <taxon>Agaonidae</taxon>
        <taxon>Agaoninae</taxon>
        <taxon>Platyscapa</taxon>
    </lineage>
</organism>
<feature type="transmembrane region" description="Helical" evidence="9">
    <location>
        <begin position="162"/>
        <end position="180"/>
    </location>
</feature>
<evidence type="ECO:0000259" key="10">
    <source>
        <dbReference type="PROSITE" id="PS50253"/>
    </source>
</evidence>
<reference evidence="11" key="1">
    <citation type="journal article" name="Insects">
        <title>Tracking the Distribution and Burst of Nuclear Mitochondrial DNA Sequences (NUMTs) in Fig Wasp Genomes.</title>
        <authorList>
            <person name="Wang J.X."/>
            <person name="Liu J."/>
            <person name="Miao Y.H."/>
            <person name="Huang D.W."/>
            <person name="Xiao J.H."/>
        </authorList>
    </citation>
    <scope>NUCLEOTIDE SEQUENCE</scope>
</reference>
<evidence type="ECO:0000256" key="9">
    <source>
        <dbReference type="SAM" id="Phobius"/>
    </source>
</evidence>
<protein>
    <recommendedName>
        <fullName evidence="3 8">Cytochrome c oxidase subunit 3</fullName>
    </recommendedName>
</protein>
<feature type="transmembrane region" description="Helical" evidence="9">
    <location>
        <begin position="200"/>
        <end position="224"/>
    </location>
</feature>
<proteinExistence type="inferred from homology"/>
<keyword evidence="5" id="KW-1278">Translocase</keyword>
<evidence type="ECO:0000256" key="8">
    <source>
        <dbReference type="RuleBase" id="RU003375"/>
    </source>
</evidence>
<dbReference type="PANTHER" id="PTHR11403:SF7">
    <property type="entry name" value="CYTOCHROME C OXIDASE SUBUNIT 3"/>
    <property type="match status" value="1"/>
</dbReference>
<dbReference type="EMBL" id="MT947604">
    <property type="protein sequence ID" value="QTT79708.1"/>
    <property type="molecule type" value="Genomic_DNA"/>
</dbReference>
<dbReference type="GO" id="GO:0005739">
    <property type="term" value="C:mitochondrion"/>
    <property type="evidence" value="ECO:0007669"/>
    <property type="project" value="TreeGrafter"/>
</dbReference>
<keyword evidence="6 9" id="KW-1133">Transmembrane helix</keyword>
<dbReference type="InterPro" id="IPR013833">
    <property type="entry name" value="Cyt_c_oxidase_su3_a-hlx"/>
</dbReference>
<feature type="transmembrane region" description="Helical" evidence="9">
    <location>
        <begin position="130"/>
        <end position="150"/>
    </location>
</feature>
<keyword evidence="7 9" id="KW-0472">Membrane</keyword>
<comment type="function">
    <text evidence="8">Component of the cytochrome c oxidase, the last enzyme in the mitochondrial electron transport chain which drives oxidative phosphorylation. The respiratory chain contains 3 multisubunit complexes succinate dehydrogenase (complex II, CII), ubiquinol-cytochrome c oxidoreductase (cytochrome b-c1 complex, complex III, CIII) and cytochrome c oxidase (complex IV, CIV), that cooperate to transfer electrons derived from NADH and succinate to molecular oxygen, creating an electrochemical gradient over the inner membrane that drives transmembrane transport and the ATP synthase. Cytochrome c oxidase is the component of the respiratory chain that catalyzes the reduction of oxygen to water. Electrons originating from reduced cytochrome c in the intermembrane space (IMS) are transferred via the dinuclear copper A center (CU(A)) of subunit 2 and heme A of subunit 1 to the active site in subunit 1, a binuclear center (BNC) formed by heme A3 and copper B (CU(B)). The BNC reduces molecular oxygen to 2 water molecules using 4 electrons from cytochrome c in the IMS and 4 protons from the mitochondrial matrix.</text>
</comment>
<evidence type="ECO:0000256" key="3">
    <source>
        <dbReference type="ARBA" id="ARBA00015944"/>
    </source>
</evidence>
<evidence type="ECO:0000256" key="7">
    <source>
        <dbReference type="ARBA" id="ARBA00023136"/>
    </source>
</evidence>
<dbReference type="AlphaFoldDB" id="A0A8A9Y333"/>
<dbReference type="GO" id="GO:0006123">
    <property type="term" value="P:mitochondrial electron transport, cytochrome c to oxygen"/>
    <property type="evidence" value="ECO:0007669"/>
    <property type="project" value="TreeGrafter"/>
</dbReference>
<evidence type="ECO:0000256" key="5">
    <source>
        <dbReference type="ARBA" id="ARBA00022967"/>
    </source>
</evidence>
<dbReference type="GO" id="GO:0016020">
    <property type="term" value="C:membrane"/>
    <property type="evidence" value="ECO:0007669"/>
    <property type="project" value="UniProtKB-SubCell"/>
</dbReference>
<keyword evidence="8 11" id="KW-0496">Mitochondrion</keyword>
<gene>
    <name evidence="11" type="primary">COX3</name>
</gene>
<comment type="subcellular location">
    <subcellularLocation>
        <location evidence="1">Membrane</location>
        <topology evidence="1">Multi-pass membrane protein</topology>
    </subcellularLocation>
</comment>
<evidence type="ECO:0000256" key="6">
    <source>
        <dbReference type="ARBA" id="ARBA00022989"/>
    </source>
</evidence>
<dbReference type="CDD" id="cd01665">
    <property type="entry name" value="Cyt_c_Oxidase_III"/>
    <property type="match status" value="1"/>
</dbReference>
<dbReference type="InterPro" id="IPR035973">
    <property type="entry name" value="Cyt_c_oxidase_su3-like_sf"/>
</dbReference>
<feature type="transmembrane region" description="Helical" evidence="9">
    <location>
        <begin position="83"/>
        <end position="110"/>
    </location>
</feature>
<dbReference type="Gene3D" id="1.10.287.70">
    <property type="match status" value="1"/>
</dbReference>
<evidence type="ECO:0000256" key="2">
    <source>
        <dbReference type="ARBA" id="ARBA00010581"/>
    </source>
</evidence>
<feature type="transmembrane region" description="Helical" evidence="9">
    <location>
        <begin position="244"/>
        <end position="263"/>
    </location>
</feature>
<dbReference type="InterPro" id="IPR033945">
    <property type="entry name" value="Cyt_c_oxase_su3_dom"/>
</dbReference>
<dbReference type="Pfam" id="PF00510">
    <property type="entry name" value="COX3"/>
    <property type="match status" value="1"/>
</dbReference>
<dbReference type="PANTHER" id="PTHR11403">
    <property type="entry name" value="CYTOCHROME C OXIDASE SUBUNIT III"/>
    <property type="match status" value="1"/>
</dbReference>
<sequence length="265" mass="30938">MKKQMVKFYQPFHLVTLSPWPLLMSLSIMVSFYGAVYMFKFKSISFLMFGMFSMTLVIIQWWRDVIRESTFQGFHTDEVMRGLKMGMILFIISELFFFIGIFWCYMHMLLSPSIEIGSLWPPKNIQMFDPYQIPLLNTVILLSSGVTVTWCHHAVLYSNKKFSSIGLGLTILLGVVFSLIQYKEYMEASFTIADSVFGSIFFLATGFHGLHVLIGTIFLSVGLYRLMKNHFSCNHHLGLEMAIWYWHFVDVVWLFLYLLVYFLTS</sequence>
<dbReference type="PROSITE" id="PS50253">
    <property type="entry name" value="COX3"/>
    <property type="match status" value="1"/>
</dbReference>
<dbReference type="Gene3D" id="1.20.120.80">
    <property type="entry name" value="Cytochrome c oxidase, subunit III, four-helix bundle"/>
    <property type="match status" value="1"/>
</dbReference>
<dbReference type="GO" id="GO:0004129">
    <property type="term" value="F:cytochrome-c oxidase activity"/>
    <property type="evidence" value="ECO:0007669"/>
    <property type="project" value="InterPro"/>
</dbReference>
<feature type="transmembrane region" description="Helical" evidence="9">
    <location>
        <begin position="12"/>
        <end position="38"/>
    </location>
</feature>
<dbReference type="SUPFAM" id="SSF81452">
    <property type="entry name" value="Cytochrome c oxidase subunit III-like"/>
    <property type="match status" value="1"/>
</dbReference>
<geneLocation type="mitochondrion" evidence="11"/>
<dbReference type="InterPro" id="IPR024791">
    <property type="entry name" value="Cyt_c/ubiquinol_Oxase_su3"/>
</dbReference>
<feature type="domain" description="Heme-copper oxidase subunit III family profile" evidence="10">
    <location>
        <begin position="8"/>
        <end position="265"/>
    </location>
</feature>
<accession>A0A8A9Y333</accession>